<dbReference type="Proteomes" id="UP000594638">
    <property type="component" value="Unassembled WGS sequence"/>
</dbReference>
<name>A0A8S0Q3S3_OLEEU</name>
<gene>
    <name evidence="1" type="ORF">OLEA9_A009306</name>
</gene>
<sequence>MAHRLEHEDNIFNHLPQLSSRCCHNSSVDSTDAVASDVGRMASSRSVVAPPTAYTHFRCVSRQRKARFVQWWVTDMICSDAHFSIFIRISIFTHPFRI</sequence>
<dbReference type="EMBL" id="CACTIH010000473">
    <property type="protein sequence ID" value="CAA2960952.1"/>
    <property type="molecule type" value="Genomic_DNA"/>
</dbReference>
<organism evidence="1 2">
    <name type="scientific">Olea europaea subsp. europaea</name>
    <dbReference type="NCBI Taxonomy" id="158383"/>
    <lineage>
        <taxon>Eukaryota</taxon>
        <taxon>Viridiplantae</taxon>
        <taxon>Streptophyta</taxon>
        <taxon>Embryophyta</taxon>
        <taxon>Tracheophyta</taxon>
        <taxon>Spermatophyta</taxon>
        <taxon>Magnoliopsida</taxon>
        <taxon>eudicotyledons</taxon>
        <taxon>Gunneridae</taxon>
        <taxon>Pentapetalae</taxon>
        <taxon>asterids</taxon>
        <taxon>lamiids</taxon>
        <taxon>Lamiales</taxon>
        <taxon>Oleaceae</taxon>
        <taxon>Oleeae</taxon>
        <taxon>Olea</taxon>
    </lineage>
</organism>
<comment type="caution">
    <text evidence="1">The sequence shown here is derived from an EMBL/GenBank/DDBJ whole genome shotgun (WGS) entry which is preliminary data.</text>
</comment>
<dbReference type="Gramene" id="OE9A009306T1">
    <property type="protein sequence ID" value="OE9A009306C1"/>
    <property type="gene ID" value="OE9A009306"/>
</dbReference>
<proteinExistence type="predicted"/>
<keyword evidence="2" id="KW-1185">Reference proteome</keyword>
<dbReference type="AlphaFoldDB" id="A0A8S0Q3S3"/>
<evidence type="ECO:0000313" key="2">
    <source>
        <dbReference type="Proteomes" id="UP000594638"/>
    </source>
</evidence>
<protein>
    <submittedName>
        <fullName evidence="1">Uncharacterized protein</fullName>
    </submittedName>
</protein>
<evidence type="ECO:0000313" key="1">
    <source>
        <dbReference type="EMBL" id="CAA2960952.1"/>
    </source>
</evidence>
<reference evidence="1 2" key="1">
    <citation type="submission" date="2019-12" db="EMBL/GenBank/DDBJ databases">
        <authorList>
            <person name="Alioto T."/>
            <person name="Alioto T."/>
            <person name="Gomez Garrido J."/>
        </authorList>
    </citation>
    <scope>NUCLEOTIDE SEQUENCE [LARGE SCALE GENOMIC DNA]</scope>
</reference>
<accession>A0A8S0Q3S3</accession>